<proteinExistence type="predicted"/>
<keyword evidence="1" id="KW-1133">Transmembrane helix</keyword>
<keyword evidence="1" id="KW-0472">Membrane</keyword>
<dbReference type="Proteomes" id="UP001243364">
    <property type="component" value="Unassembled WGS sequence"/>
</dbReference>
<reference evidence="2 3" key="1">
    <citation type="submission" date="2023-07" db="EMBL/GenBank/DDBJ databases">
        <title>Comparative genomics of wheat-associated soil bacteria to identify genetic determinants of phenazine resistance.</title>
        <authorList>
            <person name="Mouncey N."/>
        </authorList>
    </citation>
    <scope>NUCLEOTIDE SEQUENCE [LARGE SCALE GENOMIC DNA]</scope>
    <source>
        <strain evidence="2 3">W4I19-2</strain>
    </source>
</reference>
<protein>
    <recommendedName>
        <fullName evidence="4">Secreted protein</fullName>
    </recommendedName>
</protein>
<dbReference type="EMBL" id="JAUSYA010000001">
    <property type="protein sequence ID" value="MDQ0685075.1"/>
    <property type="molecule type" value="Genomic_DNA"/>
</dbReference>
<evidence type="ECO:0000313" key="2">
    <source>
        <dbReference type="EMBL" id="MDQ0685075.1"/>
    </source>
</evidence>
<accession>A0ABU0Q323</accession>
<keyword evidence="3" id="KW-1185">Reference proteome</keyword>
<keyword evidence="1" id="KW-0812">Transmembrane</keyword>
<name>A0ABU0Q323_STRAH</name>
<feature type="transmembrane region" description="Helical" evidence="1">
    <location>
        <begin position="6"/>
        <end position="24"/>
    </location>
</feature>
<evidence type="ECO:0000256" key="1">
    <source>
        <dbReference type="SAM" id="Phobius"/>
    </source>
</evidence>
<sequence>MDSTGSAITLSALLIVGALVCVVVQRRDRRRPPSGLDAEAEANHWLVRLAGGLVPPDVRAWAGADAAAERSMTRAAECHRTARTRLATARTAEEYEEATRLAKAGLEHLAAARAGLGPGRAAPAPRRASALAAKQGPARLPDCTAARPGARWA</sequence>
<evidence type="ECO:0000313" key="3">
    <source>
        <dbReference type="Proteomes" id="UP001243364"/>
    </source>
</evidence>
<gene>
    <name evidence="2" type="ORF">QFZ56_004038</name>
</gene>
<comment type="caution">
    <text evidence="2">The sequence shown here is derived from an EMBL/GenBank/DDBJ whole genome shotgun (WGS) entry which is preliminary data.</text>
</comment>
<dbReference type="RefSeq" id="WP_307044620.1">
    <property type="nucleotide sequence ID" value="NZ_JAUSYA010000001.1"/>
</dbReference>
<evidence type="ECO:0008006" key="4">
    <source>
        <dbReference type="Google" id="ProtNLM"/>
    </source>
</evidence>
<organism evidence="2 3">
    <name type="scientific">Streptomyces achromogenes</name>
    <dbReference type="NCBI Taxonomy" id="67255"/>
    <lineage>
        <taxon>Bacteria</taxon>
        <taxon>Bacillati</taxon>
        <taxon>Actinomycetota</taxon>
        <taxon>Actinomycetes</taxon>
        <taxon>Kitasatosporales</taxon>
        <taxon>Streptomycetaceae</taxon>
        <taxon>Streptomyces</taxon>
    </lineage>
</organism>